<feature type="region of interest" description="Disordered" evidence="1">
    <location>
        <begin position="110"/>
        <end position="134"/>
    </location>
</feature>
<dbReference type="STRING" id="1522189.A0A316W680"/>
<dbReference type="RefSeq" id="XP_025372586.1">
    <property type="nucleotide sequence ID" value="XM_025510788.1"/>
</dbReference>
<dbReference type="InterPro" id="IPR023214">
    <property type="entry name" value="HAD_sf"/>
</dbReference>
<dbReference type="PANTHER" id="PTHR19288:SF46">
    <property type="entry name" value="HALOACID DEHALOGENASE-LIKE HYDROLASE DOMAIN-CONTAINING PROTEIN 2"/>
    <property type="match status" value="1"/>
</dbReference>
<sequence length="271" mass="29460">MSASTRLNILLDLSGTLHIGDVATPAAIPALRKLREFLSKRGNSSLRFASNTTKEAPLSLQQRLLRAGFGAGDVPLMDLYTSLSATAREVAVLQRPALLLLSKSAQQIFQDPPSSSSSSSSSARHFRPSSDTLPKDLDEEEWKCLKRCNVVVVGLAPDLMRSEWLDEAFRILCGEYSSEQQEAATPKIIATHRASYYRPENAAPLSMGPGPYVSALETAARLDVRDTLVCGKPSRGFFEGALKEMRGGEDAQPGERNIVTSLPIWAKEPSS</sequence>
<dbReference type="GO" id="GO:0016791">
    <property type="term" value="F:phosphatase activity"/>
    <property type="evidence" value="ECO:0007669"/>
    <property type="project" value="TreeGrafter"/>
</dbReference>
<protein>
    <recommendedName>
        <fullName evidence="4">HAD-like protein</fullName>
    </recommendedName>
</protein>
<evidence type="ECO:0000313" key="2">
    <source>
        <dbReference type="EMBL" id="PWN45426.1"/>
    </source>
</evidence>
<dbReference type="AlphaFoldDB" id="A0A316W680"/>
<dbReference type="EMBL" id="KZ819355">
    <property type="protein sequence ID" value="PWN45426.1"/>
    <property type="molecule type" value="Genomic_DNA"/>
</dbReference>
<evidence type="ECO:0000256" key="1">
    <source>
        <dbReference type="SAM" id="MobiDB-lite"/>
    </source>
</evidence>
<dbReference type="OrthoDB" id="426235at2759"/>
<gene>
    <name evidence="2" type="ORF">IE81DRAFT_190650</name>
</gene>
<dbReference type="GO" id="GO:0005737">
    <property type="term" value="C:cytoplasm"/>
    <property type="evidence" value="ECO:0007669"/>
    <property type="project" value="TreeGrafter"/>
</dbReference>
<accession>A0A316W680</accession>
<dbReference type="GeneID" id="37032658"/>
<dbReference type="InterPro" id="IPR036412">
    <property type="entry name" value="HAD-like_sf"/>
</dbReference>
<dbReference type="Proteomes" id="UP000245783">
    <property type="component" value="Unassembled WGS sequence"/>
</dbReference>
<evidence type="ECO:0008006" key="4">
    <source>
        <dbReference type="Google" id="ProtNLM"/>
    </source>
</evidence>
<dbReference type="SUPFAM" id="SSF56784">
    <property type="entry name" value="HAD-like"/>
    <property type="match status" value="1"/>
</dbReference>
<keyword evidence="3" id="KW-1185">Reference proteome</keyword>
<dbReference type="Gene3D" id="3.40.50.1000">
    <property type="entry name" value="HAD superfamily/HAD-like"/>
    <property type="match status" value="1"/>
</dbReference>
<reference evidence="2 3" key="1">
    <citation type="journal article" date="2018" name="Mol. Biol. Evol.">
        <title>Broad Genomic Sampling Reveals a Smut Pathogenic Ancestry of the Fungal Clade Ustilaginomycotina.</title>
        <authorList>
            <person name="Kijpornyongpan T."/>
            <person name="Mondo S.J."/>
            <person name="Barry K."/>
            <person name="Sandor L."/>
            <person name="Lee J."/>
            <person name="Lipzen A."/>
            <person name="Pangilinan J."/>
            <person name="LaButti K."/>
            <person name="Hainaut M."/>
            <person name="Henrissat B."/>
            <person name="Grigoriev I.V."/>
            <person name="Spatafora J.W."/>
            <person name="Aime M.C."/>
        </authorList>
    </citation>
    <scope>NUCLEOTIDE SEQUENCE [LARGE SCALE GENOMIC DNA]</scope>
    <source>
        <strain evidence="2 3">MCA 4658</strain>
    </source>
</reference>
<organism evidence="2 3">
    <name type="scientific">Ceraceosorus guamensis</name>
    <dbReference type="NCBI Taxonomy" id="1522189"/>
    <lineage>
        <taxon>Eukaryota</taxon>
        <taxon>Fungi</taxon>
        <taxon>Dikarya</taxon>
        <taxon>Basidiomycota</taxon>
        <taxon>Ustilaginomycotina</taxon>
        <taxon>Exobasidiomycetes</taxon>
        <taxon>Ceraceosorales</taxon>
        <taxon>Ceraceosoraceae</taxon>
        <taxon>Ceraceosorus</taxon>
    </lineage>
</organism>
<evidence type="ECO:0000313" key="3">
    <source>
        <dbReference type="Proteomes" id="UP000245783"/>
    </source>
</evidence>
<dbReference type="InParanoid" id="A0A316W680"/>
<dbReference type="PANTHER" id="PTHR19288">
    <property type="entry name" value="4-NITROPHENYLPHOSPHATASE-RELATED"/>
    <property type="match status" value="1"/>
</dbReference>
<proteinExistence type="predicted"/>
<name>A0A316W680_9BASI</name>